<evidence type="ECO:0000313" key="2">
    <source>
        <dbReference type="EMBL" id="TMJ05367.1"/>
    </source>
</evidence>
<dbReference type="Pfam" id="PF02538">
    <property type="entry name" value="Hydantoinase_B"/>
    <property type="match status" value="1"/>
</dbReference>
<dbReference type="Proteomes" id="UP000319353">
    <property type="component" value="Unassembled WGS sequence"/>
</dbReference>
<name>A0A537LCD6_9BACT</name>
<dbReference type="AlphaFoldDB" id="A0A537LCD6"/>
<reference evidence="2 3" key="1">
    <citation type="journal article" date="2019" name="Nat. Microbiol.">
        <title>Mediterranean grassland soil C-N compound turnover is dependent on rainfall and depth, and is mediated by genomically divergent microorganisms.</title>
        <authorList>
            <person name="Diamond S."/>
            <person name="Andeer P.F."/>
            <person name="Li Z."/>
            <person name="Crits-Christoph A."/>
            <person name="Burstein D."/>
            <person name="Anantharaman K."/>
            <person name="Lane K.R."/>
            <person name="Thomas B.C."/>
            <person name="Pan C."/>
            <person name="Northen T.R."/>
            <person name="Banfield J.F."/>
        </authorList>
    </citation>
    <scope>NUCLEOTIDE SEQUENCE [LARGE SCALE GENOMIC DNA]</scope>
    <source>
        <strain evidence="2">NP_4</strain>
    </source>
</reference>
<protein>
    <submittedName>
        <fullName evidence="2">Hydantoinase B/oxoprolinase family protein</fullName>
    </submittedName>
</protein>
<feature type="domain" description="Hydantoinase B/oxoprolinase" evidence="1">
    <location>
        <begin position="1"/>
        <end position="106"/>
    </location>
</feature>
<organism evidence="2 3">
    <name type="scientific">Candidatus Segetimicrobium genomatis</name>
    <dbReference type="NCBI Taxonomy" id="2569760"/>
    <lineage>
        <taxon>Bacteria</taxon>
        <taxon>Bacillati</taxon>
        <taxon>Candidatus Sysuimicrobiota</taxon>
        <taxon>Candidatus Sysuimicrobiia</taxon>
        <taxon>Candidatus Sysuimicrobiales</taxon>
        <taxon>Candidatus Segetimicrobiaceae</taxon>
        <taxon>Candidatus Segetimicrobium</taxon>
    </lineage>
</organism>
<dbReference type="InterPro" id="IPR003692">
    <property type="entry name" value="Hydantoinase_B"/>
</dbReference>
<sequence>ETRYGVLVDQYAFNTDPGGAGTFRGGKGLIRDYRITAEEAYLTTTFGRHKYVPWEMAGGQPGSRNYVKILHKDGRHEVFGKTARYRLLKGEVARLVTGTGGGYGPPSGRPPEKVAADVRNSYLTTAQAEREYGVRVDPKTFGVLEVSRERTRP</sequence>
<accession>A0A537LCD6</accession>
<evidence type="ECO:0000259" key="1">
    <source>
        <dbReference type="Pfam" id="PF02538"/>
    </source>
</evidence>
<evidence type="ECO:0000313" key="3">
    <source>
        <dbReference type="Proteomes" id="UP000319353"/>
    </source>
</evidence>
<comment type="caution">
    <text evidence="2">The sequence shown here is derived from an EMBL/GenBank/DDBJ whole genome shotgun (WGS) entry which is preliminary data.</text>
</comment>
<dbReference type="GO" id="GO:0003824">
    <property type="term" value="F:catalytic activity"/>
    <property type="evidence" value="ECO:0007669"/>
    <property type="project" value="InterPro"/>
</dbReference>
<feature type="non-terminal residue" evidence="2">
    <location>
        <position position="1"/>
    </location>
</feature>
<dbReference type="EMBL" id="VBAL01000028">
    <property type="protein sequence ID" value="TMJ05367.1"/>
    <property type="molecule type" value="Genomic_DNA"/>
</dbReference>
<gene>
    <name evidence="2" type="ORF">E6H01_03270</name>
</gene>
<proteinExistence type="predicted"/>